<dbReference type="Pfam" id="PF00912">
    <property type="entry name" value="Transgly"/>
    <property type="match status" value="1"/>
</dbReference>
<dbReference type="Gene3D" id="3.40.710.10">
    <property type="entry name" value="DD-peptidase/beta-lactamase superfamily"/>
    <property type="match status" value="1"/>
</dbReference>
<dbReference type="InterPro" id="IPR023346">
    <property type="entry name" value="Lysozyme-like_dom_sf"/>
</dbReference>
<evidence type="ECO:0000259" key="11">
    <source>
        <dbReference type="PROSITE" id="PS51178"/>
    </source>
</evidence>
<proteinExistence type="predicted"/>
<evidence type="ECO:0000256" key="9">
    <source>
        <dbReference type="SAM" id="MobiDB-lite"/>
    </source>
</evidence>
<evidence type="ECO:0000256" key="7">
    <source>
        <dbReference type="ARBA" id="ARBA00034000"/>
    </source>
</evidence>
<dbReference type="EMBL" id="SMNA01000013">
    <property type="protein sequence ID" value="TDE89241.1"/>
    <property type="molecule type" value="Genomic_DNA"/>
</dbReference>
<evidence type="ECO:0000313" key="12">
    <source>
        <dbReference type="EMBL" id="TDE89241.1"/>
    </source>
</evidence>
<evidence type="ECO:0000256" key="10">
    <source>
        <dbReference type="SAM" id="Phobius"/>
    </source>
</evidence>
<evidence type="ECO:0000256" key="3">
    <source>
        <dbReference type="ARBA" id="ARBA00022676"/>
    </source>
</evidence>
<dbReference type="PROSITE" id="PS51178">
    <property type="entry name" value="PASTA"/>
    <property type="match status" value="1"/>
</dbReference>
<keyword evidence="5" id="KW-0378">Hydrolase</keyword>
<comment type="catalytic activity">
    <reaction evidence="8">
        <text>[GlcNAc-(1-&gt;4)-Mur2Ac(oyl-L-Ala-gamma-D-Glu-L-Lys-D-Ala-D-Ala)](n)-di-trans,octa-cis-undecaprenyl diphosphate + beta-D-GlcNAc-(1-&gt;4)-Mur2Ac(oyl-L-Ala-gamma-D-Glu-L-Lys-D-Ala-D-Ala)-di-trans,octa-cis-undecaprenyl diphosphate = [GlcNAc-(1-&gt;4)-Mur2Ac(oyl-L-Ala-gamma-D-Glu-L-Lys-D-Ala-D-Ala)](n+1)-di-trans,octa-cis-undecaprenyl diphosphate + di-trans,octa-cis-undecaprenyl diphosphate + H(+)</text>
        <dbReference type="Rhea" id="RHEA:23708"/>
        <dbReference type="Rhea" id="RHEA-COMP:9602"/>
        <dbReference type="Rhea" id="RHEA-COMP:9603"/>
        <dbReference type="ChEBI" id="CHEBI:15378"/>
        <dbReference type="ChEBI" id="CHEBI:58405"/>
        <dbReference type="ChEBI" id="CHEBI:60033"/>
        <dbReference type="ChEBI" id="CHEBI:78435"/>
        <dbReference type="EC" id="2.4.99.28"/>
    </reaction>
</comment>
<evidence type="ECO:0000256" key="6">
    <source>
        <dbReference type="ARBA" id="ARBA00023268"/>
    </source>
</evidence>
<dbReference type="PANTHER" id="PTHR32282:SF33">
    <property type="entry name" value="PEPTIDOGLYCAN GLYCOSYLTRANSFERASE"/>
    <property type="match status" value="1"/>
</dbReference>
<dbReference type="InterPro" id="IPR050396">
    <property type="entry name" value="Glycosyltr_51/Transpeptidase"/>
</dbReference>
<comment type="catalytic activity">
    <reaction evidence="7">
        <text>Preferential cleavage: (Ac)2-L-Lys-D-Ala-|-D-Ala. Also transpeptidation of peptidyl-alanyl moieties that are N-acyl substituents of D-alanine.</text>
        <dbReference type="EC" id="3.4.16.4"/>
    </reaction>
</comment>
<dbReference type="SUPFAM" id="SSF53955">
    <property type="entry name" value="Lysozyme-like"/>
    <property type="match status" value="1"/>
</dbReference>
<feature type="transmembrane region" description="Helical" evidence="10">
    <location>
        <begin position="113"/>
        <end position="136"/>
    </location>
</feature>
<keyword evidence="1" id="KW-0121">Carboxypeptidase</keyword>
<keyword evidence="10" id="KW-0812">Transmembrane</keyword>
<dbReference type="Pfam" id="PF03793">
    <property type="entry name" value="PASTA"/>
    <property type="match status" value="1"/>
</dbReference>
<organism evidence="12 13">
    <name type="scientific">Occultella glacieicola</name>
    <dbReference type="NCBI Taxonomy" id="2518684"/>
    <lineage>
        <taxon>Bacteria</taxon>
        <taxon>Bacillati</taxon>
        <taxon>Actinomycetota</taxon>
        <taxon>Actinomycetes</taxon>
        <taxon>Micrococcales</taxon>
        <taxon>Ruaniaceae</taxon>
        <taxon>Occultella</taxon>
    </lineage>
</organism>
<evidence type="ECO:0000256" key="5">
    <source>
        <dbReference type="ARBA" id="ARBA00022801"/>
    </source>
</evidence>
<dbReference type="Pfam" id="PF00905">
    <property type="entry name" value="Transpeptidase"/>
    <property type="match status" value="1"/>
</dbReference>
<dbReference type="PANTHER" id="PTHR32282">
    <property type="entry name" value="BINDING PROTEIN TRANSPEPTIDASE, PUTATIVE-RELATED"/>
    <property type="match status" value="1"/>
</dbReference>
<name>A0ABY2DY66_9MICO</name>
<evidence type="ECO:0000313" key="13">
    <source>
        <dbReference type="Proteomes" id="UP000504882"/>
    </source>
</evidence>
<keyword evidence="3" id="KW-0328">Glycosyltransferase</keyword>
<protein>
    <submittedName>
        <fullName evidence="12">Penicillin-binding protein</fullName>
    </submittedName>
</protein>
<keyword evidence="6" id="KW-0511">Multifunctional enzyme</keyword>
<evidence type="ECO:0000256" key="4">
    <source>
        <dbReference type="ARBA" id="ARBA00022679"/>
    </source>
</evidence>
<feature type="region of interest" description="Disordered" evidence="9">
    <location>
        <begin position="832"/>
        <end position="910"/>
    </location>
</feature>
<evidence type="ECO:0000256" key="8">
    <source>
        <dbReference type="ARBA" id="ARBA00049902"/>
    </source>
</evidence>
<evidence type="ECO:0000256" key="2">
    <source>
        <dbReference type="ARBA" id="ARBA00022670"/>
    </source>
</evidence>
<dbReference type="SUPFAM" id="SSF56601">
    <property type="entry name" value="beta-lactamase/transpeptidase-like"/>
    <property type="match status" value="1"/>
</dbReference>
<feature type="compositionally biased region" description="Gly residues" evidence="9">
    <location>
        <begin position="887"/>
        <end position="910"/>
    </location>
</feature>
<keyword evidence="4" id="KW-0808">Transferase</keyword>
<keyword evidence="2" id="KW-0645">Protease</keyword>
<keyword evidence="10" id="KW-0472">Membrane</keyword>
<dbReference type="Gene3D" id="3.30.10.20">
    <property type="match status" value="1"/>
</dbReference>
<evidence type="ECO:0000256" key="1">
    <source>
        <dbReference type="ARBA" id="ARBA00022645"/>
    </source>
</evidence>
<dbReference type="InterPro" id="IPR001264">
    <property type="entry name" value="Glyco_trans_51"/>
</dbReference>
<dbReference type="Gene3D" id="1.10.3810.10">
    <property type="entry name" value="Biosynthetic peptidoglycan transglycosylase-like"/>
    <property type="match status" value="1"/>
</dbReference>
<dbReference type="SMART" id="SM00740">
    <property type="entry name" value="PASTA"/>
    <property type="match status" value="1"/>
</dbReference>
<sequence length="910" mass="95225">MSGVIHLRADKRQRRRNLAPGGPSSAGCPDPSRPVKPAPSEAIGLGPGNDRRLVSGSSGVRRALTGPSRTNEVSRPDARRRRRSVGATGRQRILWGMAPPSRSTSRAVNAAQLVSLFLAFLLVAGVGGVLSAGFMMPFVTAVGATTEASTRLFDELPTELGSEDLSEQTVMNSSDGTRLATFFLENRIVVPLSEISPYVAAAVVAVEDRRFYDHGGVDPEGLMRAAFQNITGQSNQGGSTLTQQYVKNVLIEAGRNANDPEAIEAATETTLGRKLREAKLAIALEQVRTKDEILEGYLNIAQFGPSQYGVEAASQYFFSISAAELSLGQSAMLARITQSPAKWNPVTNPENALSGRNTVLALMLSQGVITQEEHDVAAAQPIEDMLNVSTTPVGCSAAGTAAYFCDYVKSEILNNPIFGETQAERYQLLVRGGLTINTTIDLEMQAEAYAALVDAIPVDDPSGVSTATSTVEPGTGHIMAMAQNTLYGKPTEGAARTTEVNFNADSRYGGSSGFQTGSTFKAFVLTQWLIDGHSLNDSVDGSQGQSFPRRSWDTCLPEYISSDPYEPKNLEGIGTGRMSVLAATEQSVNTAFVNLANQMNLCDLANTAQAMGVHHATLAPGSTFDNGYELSVIPSMALGTNELAPLTMAAAFATYAAGGVYCEPIAILSIQNSNGEDLPVPPQTCSQALEPHIANAMNYALGQVVADGTGRPSRLDRPSAGKTGTANDDTAAWFVGYVPQLASAVWVGFSEGTEPMQRITINGRYHRWVYGGAMAAPIWQDYMSQAVEGLPVETFAAAGDREIYGERRAVPDVSGRSVADATSTIEGAGFTVRTGSTENHDSVPAGSVIGTSPGPGSRLTPGSAVTIVISGGPAAEPPASPDADNGNGNGNGGGNGGGGPGNGGGGGRDD</sequence>
<dbReference type="InterPro" id="IPR005543">
    <property type="entry name" value="PASTA_dom"/>
</dbReference>
<dbReference type="InterPro" id="IPR036950">
    <property type="entry name" value="PBP_transglycosylase"/>
</dbReference>
<gene>
    <name evidence="12" type="ORF">EXU48_21210</name>
</gene>
<dbReference type="InterPro" id="IPR012338">
    <property type="entry name" value="Beta-lactam/transpept-like"/>
</dbReference>
<accession>A0ABY2DY66</accession>
<keyword evidence="13" id="KW-1185">Reference proteome</keyword>
<dbReference type="Proteomes" id="UP000504882">
    <property type="component" value="Unassembled WGS sequence"/>
</dbReference>
<dbReference type="CDD" id="cd06577">
    <property type="entry name" value="PASTA_pknB"/>
    <property type="match status" value="1"/>
</dbReference>
<keyword evidence="10" id="KW-1133">Transmembrane helix</keyword>
<reference evidence="12 13" key="1">
    <citation type="submission" date="2019-03" db="EMBL/GenBank/DDBJ databases">
        <title>Genomic features of bacteria from cold environments.</title>
        <authorList>
            <person name="Shen L."/>
        </authorList>
    </citation>
    <scope>NUCLEOTIDE SEQUENCE [LARGE SCALE GENOMIC DNA]</scope>
    <source>
        <strain evidence="13">T3246-1</strain>
    </source>
</reference>
<feature type="domain" description="PASTA" evidence="11">
    <location>
        <begin position="805"/>
        <end position="871"/>
    </location>
</feature>
<dbReference type="InterPro" id="IPR001460">
    <property type="entry name" value="PCN-bd_Tpept"/>
</dbReference>
<feature type="region of interest" description="Disordered" evidence="9">
    <location>
        <begin position="1"/>
        <end position="88"/>
    </location>
</feature>
<comment type="caution">
    <text evidence="12">The sequence shown here is derived from an EMBL/GenBank/DDBJ whole genome shotgun (WGS) entry which is preliminary data.</text>
</comment>